<feature type="region of interest" description="Disordered" evidence="1">
    <location>
        <begin position="1247"/>
        <end position="1273"/>
    </location>
</feature>
<sequence>MAGEFEFLFQLEHALKGWSTPLLVHFQHTRFCDVGKLQQQVLRGACSVQGTGCIMSDINDRLIPEARQFLDAHMPKTDASLEDQGQAYADMLHWLIQNRGVVFETGSHCVVHNKVCPLFPPLQAQERESKRLKLDDGLRINFAGTTCKGWSKAGKQKFFADPSERPHSIWVTERLRQAELEQEDLFFSECTTAYPTEVKLAEPLAETHDVISVTVSPMDIGWPVRRSRKLSCGLNRATCAWLGPSPELVQPHFMSFFMTSVRATADTFLVAKEEDVYEEQCRLAELRGRYLVEFSSSSRKLAARHSVYAPGQLLRWQEYENYRQDMDGGNSFFADLEQNFKVGASTPGAWIPSLLTHGTIHSWQADRLVLPSELFLAHGYNFFPAATQCAEACRLKETLSSLSSKDLKVLLGNGWHMPVLASWFMYVCSHTVKLNRSMTLQPERSLLRKGGSQLLTGSMEDLDELDEGDMFTSLGKAADKPDQEPAGEAPAKRRKRGVKEEDEAKLCFAARCPHQALVGKRRCISCNKKYDNAMYQARKDGETEAANEAFNDPESAASYFEQWEIDNPSDRRYQRKKLINWAQFKRKYCVKKVKRERHGTRPYEFTQWLKYGGNIMGWTEKQTKAEWERHRSNGVEEDRLGINGTLRLWLPTIEEKHRDNERSIENELEQGGAMEKNMTDEHKEVLLKHCHVSTELDSSNKFFQTPHEYADPPVTPRKPRNSAAEASSSPAGEEPQLTPEKPEPTIKNKKDKDADEEEKKRKRRAQRLGNGASFAAHRAQTVSKQREKLASLTKGMSTVLAKLQGATQSLKNAQDESTSLYGPAAECGLTCVEAWQKEVSLPAAINGQGEPDELKTAEEKFQSSLSSGDVKLAKSGENLHCNATLAWHVMQMTEIDELDALDQAVKSMKDQHNEVEVLMKGLSKICADVASFMSQKKRKEVRDAEQKKKKAEQEALTQVKMQAKQHAEAIKSGQAGGHAIFSIPEDKLSKMSQRKGDDNFDAKALKNIDEPWICKASSAASTWRNSATVAVKLSEFAGNYKKAQSFKDNGRAQAIMLPKQGKEETEGFLDNFFSPPGVDVSSVHGATDAVKNIWYWGYDPKLCGAWLAPNACALLKVLVMGELTLLAANLADLVEALHSSKPIEEITSDMVTSFFLSLTDKAPLFPKIKIFQTTMQADDVVYVPTGWLIAERSSSTVKVYGVRKSLFVQSTNARVSFAAAVDLLSRSNRDSSKMAAILKCYPEDAVKDEQKAPEPPKPSAAAEGVVAAVGPTV</sequence>
<keyword evidence="3" id="KW-1185">Reference proteome</keyword>
<dbReference type="EMBL" id="CAJNJA010008038">
    <property type="protein sequence ID" value="CAE7232053.1"/>
    <property type="molecule type" value="Genomic_DNA"/>
</dbReference>
<feature type="compositionally biased region" description="Basic and acidic residues" evidence="1">
    <location>
        <begin position="740"/>
        <end position="759"/>
    </location>
</feature>
<feature type="region of interest" description="Disordered" evidence="1">
    <location>
        <begin position="703"/>
        <end position="782"/>
    </location>
</feature>
<accession>A0A812KX81</accession>
<protein>
    <submittedName>
        <fullName evidence="2">Uncharacterized protein</fullName>
    </submittedName>
</protein>
<reference evidence="2" key="1">
    <citation type="submission" date="2021-02" db="EMBL/GenBank/DDBJ databases">
        <authorList>
            <person name="Dougan E. K."/>
            <person name="Rhodes N."/>
            <person name="Thang M."/>
            <person name="Chan C."/>
        </authorList>
    </citation>
    <scope>NUCLEOTIDE SEQUENCE</scope>
</reference>
<evidence type="ECO:0000313" key="3">
    <source>
        <dbReference type="Proteomes" id="UP000601435"/>
    </source>
</evidence>
<feature type="compositionally biased region" description="Low complexity" evidence="1">
    <location>
        <begin position="722"/>
        <end position="735"/>
    </location>
</feature>
<evidence type="ECO:0000256" key="1">
    <source>
        <dbReference type="SAM" id="MobiDB-lite"/>
    </source>
</evidence>
<feature type="region of interest" description="Disordered" evidence="1">
    <location>
        <begin position="473"/>
        <end position="497"/>
    </location>
</feature>
<dbReference type="OrthoDB" id="414083at2759"/>
<name>A0A812KX81_9DINO</name>
<dbReference type="Proteomes" id="UP000601435">
    <property type="component" value="Unassembled WGS sequence"/>
</dbReference>
<proteinExistence type="predicted"/>
<comment type="caution">
    <text evidence="2">The sequence shown here is derived from an EMBL/GenBank/DDBJ whole genome shotgun (WGS) entry which is preliminary data.</text>
</comment>
<organism evidence="2 3">
    <name type="scientific">Symbiodinium necroappetens</name>
    <dbReference type="NCBI Taxonomy" id="1628268"/>
    <lineage>
        <taxon>Eukaryota</taxon>
        <taxon>Sar</taxon>
        <taxon>Alveolata</taxon>
        <taxon>Dinophyceae</taxon>
        <taxon>Suessiales</taxon>
        <taxon>Symbiodiniaceae</taxon>
        <taxon>Symbiodinium</taxon>
    </lineage>
</organism>
<gene>
    <name evidence="2" type="ORF">SNEC2469_LOCUS3650</name>
</gene>
<evidence type="ECO:0000313" key="2">
    <source>
        <dbReference type="EMBL" id="CAE7232053.1"/>
    </source>
</evidence>
<feature type="compositionally biased region" description="Low complexity" evidence="1">
    <location>
        <begin position="1259"/>
        <end position="1273"/>
    </location>
</feature>
<dbReference type="AlphaFoldDB" id="A0A812KX81"/>
<feature type="region of interest" description="Disordered" evidence="1">
    <location>
        <begin position="937"/>
        <end position="956"/>
    </location>
</feature>